<keyword evidence="5" id="KW-1133">Transmembrane helix</keyword>
<evidence type="ECO:0000256" key="5">
    <source>
        <dbReference type="ARBA" id="ARBA00022989"/>
    </source>
</evidence>
<keyword evidence="7" id="KW-0472">Membrane</keyword>
<name>D7FWQ3_ECTSI</name>
<evidence type="ECO:0000256" key="4">
    <source>
        <dbReference type="ARBA" id="ARBA00022968"/>
    </source>
</evidence>
<dbReference type="EMBL" id="FN649760">
    <property type="protein sequence ID" value="CBJ32141.1"/>
    <property type="molecule type" value="Genomic_DNA"/>
</dbReference>
<evidence type="ECO:0000256" key="3">
    <source>
        <dbReference type="ARBA" id="ARBA00022692"/>
    </source>
</evidence>
<feature type="signal peptide" evidence="9">
    <location>
        <begin position="1"/>
        <end position="30"/>
    </location>
</feature>
<keyword evidence="8" id="KW-0325">Glycoprotein</keyword>
<evidence type="ECO:0000256" key="1">
    <source>
        <dbReference type="ARBA" id="ARBA00004323"/>
    </source>
</evidence>
<keyword evidence="11" id="KW-1185">Reference proteome</keyword>
<keyword evidence="6" id="KW-0333">Golgi apparatus</keyword>
<sequence>MKASSITPWSKVAFCVLGCVHFLAYLPSGAVHPGMVAPPKPDDDSSAEGRYSAEDWFSAEDRYSAAPRPQQAEAAEGDRTNAAAPGVLEVWATTSADAEEEALLRSRERKSQEITSPVDGIHVTPDGDVALPGARTSRASSSVAVPVRALASPDQCWVFMHLQKCGGSTVKYMLRRSYGSRYSIYDSNQWKLGDDISANFGVKLARGETWNVMAGGYTEALRRSEPVDAGCRFFTLFRHPIARMVSAYFYCRSTLGDAACASEVVDAKDVDLLTFAKHWGNFAVRQFALGFVPSDGVQEYIRTPEAQALHDFDLKKIAGWYQLKMYLERPEKGDWGVPGQSEAMTVEHDAAATLEAPLYDLLQPAMDLIRSGYVAVGILEQWNTTLHLFDHALEIPGMYWGAQFAEGGKQRVDYKNKRLESETLKQAWTDSELKKYMRLDLLLYEHAVDVFHEQARGYGLL</sequence>
<dbReference type="GO" id="GO:0000139">
    <property type="term" value="C:Golgi membrane"/>
    <property type="evidence" value="ECO:0007669"/>
    <property type="project" value="UniProtKB-SubCell"/>
</dbReference>
<dbReference type="InterPro" id="IPR027417">
    <property type="entry name" value="P-loop_NTPase"/>
</dbReference>
<dbReference type="AlphaFoldDB" id="D7FWQ3"/>
<comment type="subcellular location">
    <subcellularLocation>
        <location evidence="1">Golgi apparatus membrane</location>
        <topology evidence="1">Single-pass type II membrane protein</topology>
    </subcellularLocation>
</comment>
<dbReference type="SUPFAM" id="SSF52540">
    <property type="entry name" value="P-loop containing nucleoside triphosphate hydrolases"/>
    <property type="match status" value="1"/>
</dbReference>
<keyword evidence="9" id="KW-0732">Signal</keyword>
<keyword evidence="3" id="KW-0812">Transmembrane</keyword>
<accession>D7FWQ3</accession>
<evidence type="ECO:0000256" key="6">
    <source>
        <dbReference type="ARBA" id="ARBA00023034"/>
    </source>
</evidence>
<evidence type="ECO:0000256" key="8">
    <source>
        <dbReference type="ARBA" id="ARBA00023180"/>
    </source>
</evidence>
<dbReference type="Proteomes" id="UP000002630">
    <property type="component" value="Unassembled WGS sequence"/>
</dbReference>
<evidence type="ECO:0000256" key="9">
    <source>
        <dbReference type="SAM" id="SignalP"/>
    </source>
</evidence>
<dbReference type="InterPro" id="IPR007734">
    <property type="entry name" value="Heparan_SO4_2-O-STrfase"/>
</dbReference>
<evidence type="ECO:0000313" key="11">
    <source>
        <dbReference type="Proteomes" id="UP000002630"/>
    </source>
</evidence>
<evidence type="ECO:0000256" key="7">
    <source>
        <dbReference type="ARBA" id="ARBA00023136"/>
    </source>
</evidence>
<dbReference type="PANTHER" id="PTHR12129:SF15">
    <property type="entry name" value="URONYL 2-SULFOTRANSFERASE"/>
    <property type="match status" value="1"/>
</dbReference>
<dbReference type="OrthoDB" id="10010208at2759"/>
<keyword evidence="2" id="KW-0808">Transferase</keyword>
<keyword evidence="4" id="KW-0735">Signal-anchor</keyword>
<protein>
    <submittedName>
        <fullName evidence="10">Uncharacterized protein</fullName>
    </submittedName>
</protein>
<dbReference type="GO" id="GO:0008146">
    <property type="term" value="F:sulfotransferase activity"/>
    <property type="evidence" value="ECO:0007669"/>
    <property type="project" value="InterPro"/>
</dbReference>
<proteinExistence type="predicted"/>
<organism evidence="10 11">
    <name type="scientific">Ectocarpus siliculosus</name>
    <name type="common">Brown alga</name>
    <name type="synonym">Conferva siliculosa</name>
    <dbReference type="NCBI Taxonomy" id="2880"/>
    <lineage>
        <taxon>Eukaryota</taxon>
        <taxon>Sar</taxon>
        <taxon>Stramenopiles</taxon>
        <taxon>Ochrophyta</taxon>
        <taxon>PX clade</taxon>
        <taxon>Phaeophyceae</taxon>
        <taxon>Ectocarpales</taxon>
        <taxon>Ectocarpaceae</taxon>
        <taxon>Ectocarpus</taxon>
    </lineage>
</organism>
<reference evidence="10 11" key="1">
    <citation type="journal article" date="2010" name="Nature">
        <title>The Ectocarpus genome and the independent evolution of multicellularity in brown algae.</title>
        <authorList>
            <person name="Cock J.M."/>
            <person name="Sterck L."/>
            <person name="Rouze P."/>
            <person name="Scornet D."/>
            <person name="Allen A.E."/>
            <person name="Amoutzias G."/>
            <person name="Anthouard V."/>
            <person name="Artiguenave F."/>
            <person name="Aury J.M."/>
            <person name="Badger J.H."/>
            <person name="Beszteri B."/>
            <person name="Billiau K."/>
            <person name="Bonnet E."/>
            <person name="Bothwell J.H."/>
            <person name="Bowler C."/>
            <person name="Boyen C."/>
            <person name="Brownlee C."/>
            <person name="Carrano C.J."/>
            <person name="Charrier B."/>
            <person name="Cho G.Y."/>
            <person name="Coelho S.M."/>
            <person name="Collen J."/>
            <person name="Corre E."/>
            <person name="Da Silva C."/>
            <person name="Delage L."/>
            <person name="Delaroque N."/>
            <person name="Dittami S.M."/>
            <person name="Doulbeau S."/>
            <person name="Elias M."/>
            <person name="Farnham G."/>
            <person name="Gachon C.M."/>
            <person name="Gschloessl B."/>
            <person name="Heesch S."/>
            <person name="Jabbari K."/>
            <person name="Jubin C."/>
            <person name="Kawai H."/>
            <person name="Kimura K."/>
            <person name="Kloareg B."/>
            <person name="Kupper F.C."/>
            <person name="Lang D."/>
            <person name="Le Bail A."/>
            <person name="Leblanc C."/>
            <person name="Lerouge P."/>
            <person name="Lohr M."/>
            <person name="Lopez P.J."/>
            <person name="Martens C."/>
            <person name="Maumus F."/>
            <person name="Michel G."/>
            <person name="Miranda-Saavedra D."/>
            <person name="Morales J."/>
            <person name="Moreau H."/>
            <person name="Motomura T."/>
            <person name="Nagasato C."/>
            <person name="Napoli C.A."/>
            <person name="Nelson D.R."/>
            <person name="Nyvall-Collen P."/>
            <person name="Peters A.F."/>
            <person name="Pommier C."/>
            <person name="Potin P."/>
            <person name="Poulain J."/>
            <person name="Quesneville H."/>
            <person name="Read B."/>
            <person name="Rensing S.A."/>
            <person name="Ritter A."/>
            <person name="Rousvoal S."/>
            <person name="Samanta M."/>
            <person name="Samson G."/>
            <person name="Schroeder D.C."/>
            <person name="Segurens B."/>
            <person name="Strittmatter M."/>
            <person name="Tonon T."/>
            <person name="Tregear J.W."/>
            <person name="Valentin K."/>
            <person name="von Dassow P."/>
            <person name="Yamagishi T."/>
            <person name="Van de Peer Y."/>
            <person name="Wincker P."/>
        </authorList>
    </citation>
    <scope>NUCLEOTIDE SEQUENCE [LARGE SCALE GENOMIC DNA]</scope>
    <source>
        <strain evidence="11">Ec32 / CCAP1310/4</strain>
    </source>
</reference>
<evidence type="ECO:0000313" key="10">
    <source>
        <dbReference type="EMBL" id="CBJ32141.1"/>
    </source>
</evidence>
<feature type="chain" id="PRO_5003095555" evidence="9">
    <location>
        <begin position="31"/>
        <end position="461"/>
    </location>
</feature>
<dbReference type="InParanoid" id="D7FWQ3"/>
<gene>
    <name evidence="10" type="ORF">Esi_0310_0015</name>
</gene>
<dbReference type="Gene3D" id="3.40.50.300">
    <property type="entry name" value="P-loop containing nucleotide triphosphate hydrolases"/>
    <property type="match status" value="1"/>
</dbReference>
<dbReference type="PANTHER" id="PTHR12129">
    <property type="entry name" value="HEPARAN SULFATE 2-O-SULFOTRANSFERASE"/>
    <property type="match status" value="1"/>
</dbReference>
<dbReference type="eggNOG" id="ENOG502S47N">
    <property type="taxonomic scope" value="Eukaryota"/>
</dbReference>
<evidence type="ECO:0000256" key="2">
    <source>
        <dbReference type="ARBA" id="ARBA00022679"/>
    </source>
</evidence>